<dbReference type="STRING" id="1198449.ACAM_0211"/>
<accession>U3TCC9</accession>
<evidence type="ECO:0000313" key="4">
    <source>
        <dbReference type="Proteomes" id="UP000016887"/>
    </source>
</evidence>
<keyword evidence="1" id="KW-0378">Hydrolase</keyword>
<dbReference type="Pfam" id="PF13650">
    <property type="entry name" value="Asp_protease_2"/>
    <property type="match status" value="1"/>
</dbReference>
<dbReference type="RefSeq" id="WP_022540960.1">
    <property type="nucleotide sequence ID" value="NC_022521.1"/>
</dbReference>
<keyword evidence="4" id="KW-1185">Reference proteome</keyword>
<dbReference type="Proteomes" id="UP000016887">
    <property type="component" value="Chromosome"/>
</dbReference>
<organism evidence="3 4">
    <name type="scientific">Aeropyrum camini SY1 = JCM 12091</name>
    <dbReference type="NCBI Taxonomy" id="1198449"/>
    <lineage>
        <taxon>Archaea</taxon>
        <taxon>Thermoproteota</taxon>
        <taxon>Thermoprotei</taxon>
        <taxon>Desulfurococcales</taxon>
        <taxon>Desulfurococcaceae</taxon>
        <taxon>Aeropyrum</taxon>
    </lineage>
</organism>
<dbReference type="AlphaFoldDB" id="U3TCC9"/>
<dbReference type="GO" id="GO:0006508">
    <property type="term" value="P:proteolysis"/>
    <property type="evidence" value="ECO:0007669"/>
    <property type="project" value="InterPro"/>
</dbReference>
<dbReference type="InterPro" id="IPR021109">
    <property type="entry name" value="Peptidase_aspartic_dom_sf"/>
</dbReference>
<dbReference type="EMBL" id="AP012489">
    <property type="protein sequence ID" value="BAN89680.1"/>
    <property type="molecule type" value="Genomic_DNA"/>
</dbReference>
<evidence type="ECO:0000313" key="3">
    <source>
        <dbReference type="EMBL" id="BAN89680.1"/>
    </source>
</evidence>
<dbReference type="Gene3D" id="2.40.70.10">
    <property type="entry name" value="Acid Proteases"/>
    <property type="match status" value="1"/>
</dbReference>
<dbReference type="GO" id="GO:0004190">
    <property type="term" value="F:aspartic-type endopeptidase activity"/>
    <property type="evidence" value="ECO:0007669"/>
    <property type="project" value="InterPro"/>
</dbReference>
<dbReference type="SUPFAM" id="SSF50630">
    <property type="entry name" value="Acid proteases"/>
    <property type="match status" value="1"/>
</dbReference>
<evidence type="ECO:0000259" key="2">
    <source>
        <dbReference type="PROSITE" id="PS50175"/>
    </source>
</evidence>
<feature type="domain" description="Peptidase A2" evidence="2">
    <location>
        <begin position="38"/>
        <end position="117"/>
    </location>
</feature>
<proteinExistence type="predicted"/>
<gene>
    <name evidence="3" type="ORF">ACAM_0211</name>
</gene>
<dbReference type="GeneID" id="17109744"/>
<dbReference type="PROSITE" id="PS50175">
    <property type="entry name" value="ASP_PROT_RETROV"/>
    <property type="match status" value="1"/>
</dbReference>
<protein>
    <submittedName>
        <fullName evidence="3">Fructose/tagatose bisphosphate aldolase</fullName>
    </submittedName>
</protein>
<name>U3TCC9_9CREN</name>
<reference evidence="3 4" key="1">
    <citation type="journal article" date="2013" name="Appl. Environ. Microbiol.">
        <title>Variation of the Virus-Related Elements within Syntenic Genomes of the Hyperthermophilic Archaeon Aeropyrum.</title>
        <authorList>
            <person name="Daifuku T."/>
            <person name="Yoshida T."/>
            <person name="Kitamura T."/>
            <person name="Kawaichi S."/>
            <person name="Inoue T."/>
            <person name="Nomura K."/>
            <person name="Yoshida Y."/>
            <person name="Kuno S."/>
            <person name="Sako Y."/>
        </authorList>
    </citation>
    <scope>NUCLEOTIDE SEQUENCE [LARGE SCALE GENOMIC DNA]</scope>
    <source>
        <strain evidence="3 4">SY1</strain>
    </source>
</reference>
<evidence type="ECO:0000256" key="1">
    <source>
        <dbReference type="ARBA" id="ARBA00022801"/>
    </source>
</evidence>
<sequence length="140" mass="15943">MRKGKANPKEKVFPYTMYRERYYPIIPVVIEGRERTVIYALVDSGATVSLFHTGVAEDAGIDLDDAEQVYLAGVGGYVRAYIKKRVRIMVEGLGSITIPVAFTEYIASDIALLGRQGFFEAYEITFREWERKLVIRPRNT</sequence>
<dbReference type="InterPro" id="IPR001995">
    <property type="entry name" value="Peptidase_A2_cat"/>
</dbReference>
<dbReference type="KEGG" id="acj:ACAM_0211"/>